<reference evidence="2 3" key="1">
    <citation type="submission" date="2020-08" db="EMBL/GenBank/DDBJ databases">
        <title>Genomic Encyclopedia of Archaeal and Bacterial Type Strains, Phase II (KMG-II): from individual species to whole genera.</title>
        <authorList>
            <person name="Goeker M."/>
        </authorList>
    </citation>
    <scope>NUCLEOTIDE SEQUENCE [LARGE SCALE GENOMIC DNA]</scope>
    <source>
        <strain evidence="2 3">DSM 43850</strain>
    </source>
</reference>
<dbReference type="Gene3D" id="3.40.50.12780">
    <property type="entry name" value="N-terminal domain of ligase-like"/>
    <property type="match status" value="1"/>
</dbReference>
<dbReference type="Gene3D" id="3.30.300.30">
    <property type="match status" value="1"/>
</dbReference>
<dbReference type="InterPro" id="IPR045851">
    <property type="entry name" value="AMP-bd_C_sf"/>
</dbReference>
<accession>A0ABR6BLP4</accession>
<dbReference type="EMBL" id="JACJID010000003">
    <property type="protein sequence ID" value="MBA8927803.1"/>
    <property type="molecule type" value="Genomic_DNA"/>
</dbReference>
<dbReference type="Proteomes" id="UP000517916">
    <property type="component" value="Unassembled WGS sequence"/>
</dbReference>
<dbReference type="RefSeq" id="WP_182838498.1">
    <property type="nucleotide sequence ID" value="NZ_BAAABQ010000025.1"/>
</dbReference>
<comment type="caution">
    <text evidence="2">The sequence shown here is derived from an EMBL/GenBank/DDBJ whole genome shotgun (WGS) entry which is preliminary data.</text>
</comment>
<dbReference type="SUPFAM" id="SSF56801">
    <property type="entry name" value="Acetyl-CoA synthetase-like"/>
    <property type="match status" value="1"/>
</dbReference>
<name>A0ABR6BLP4_9PSEU</name>
<keyword evidence="3" id="KW-1185">Reference proteome</keyword>
<dbReference type="PANTHER" id="PTHR43767:SF1">
    <property type="entry name" value="NONRIBOSOMAL PEPTIDE SYNTHASE PES1 (EUROFUNG)-RELATED"/>
    <property type="match status" value="1"/>
</dbReference>
<organism evidence="2 3">
    <name type="scientific">Kutzneria viridogrisea</name>
    <dbReference type="NCBI Taxonomy" id="47990"/>
    <lineage>
        <taxon>Bacteria</taxon>
        <taxon>Bacillati</taxon>
        <taxon>Actinomycetota</taxon>
        <taxon>Actinomycetes</taxon>
        <taxon>Pseudonocardiales</taxon>
        <taxon>Pseudonocardiaceae</taxon>
        <taxon>Kutzneria</taxon>
    </lineage>
</organism>
<dbReference type="InterPro" id="IPR050237">
    <property type="entry name" value="ATP-dep_AMP-bd_enzyme"/>
</dbReference>
<dbReference type="InterPro" id="IPR000873">
    <property type="entry name" value="AMP-dep_synth/lig_dom"/>
</dbReference>
<dbReference type="InterPro" id="IPR042099">
    <property type="entry name" value="ANL_N_sf"/>
</dbReference>
<protein>
    <submittedName>
        <fullName evidence="2">Amino acid adenylation domain-containing protein</fullName>
    </submittedName>
</protein>
<evidence type="ECO:0000313" key="2">
    <source>
        <dbReference type="EMBL" id="MBA8927803.1"/>
    </source>
</evidence>
<evidence type="ECO:0000313" key="3">
    <source>
        <dbReference type="Proteomes" id="UP000517916"/>
    </source>
</evidence>
<feature type="domain" description="AMP-dependent synthetase/ligase" evidence="1">
    <location>
        <begin position="23"/>
        <end position="369"/>
    </location>
</feature>
<evidence type="ECO:0000259" key="1">
    <source>
        <dbReference type="Pfam" id="PF00501"/>
    </source>
</evidence>
<sequence length="508" mass="54747">MTALDSRTGGRAGLVHTLLDGMAASTPQAVAVSDGYGRWNYAEVADHSRAVHAWLADRGVLPGQRVVVQLPTTRELVALFYGTVRSGAVFVPLNPAMKSFHLSSVLDNADPALVVVDDASVQRVSELTQVPVIGFGEVWNQVQGLRMSGRSAVPVEVLPEDIAVLVYTSGSTAAPKAVVCPHAQITFASRALVSELGYRAEDVVFCRFPMSWDYGLYKVVMCTAVGAEIVLADGDSDLLLLKRIRASGATVVPIVPSLATMIATLAAREEEAAPTVRMFTNTGAALPPSTIDSLRAAFPGVRVVRQFGQTECKRISVMPPEQDGERPDSVGRPLPGTLVRILDSDGTQLPVGQVGEIVVSGPHVMPGYWRSPEQTARNFRYEPVTGELRLHTGDYGRLDADGYLYFEGRRDDMFKRKGIRMSTVEIEAAAMDIPGVRAAAALPPGQEHDLLLFVDADLAPHAVLRELATRLEPAKVPAACHVVEDIPLTLHGKNERKQLLALIEGGRR</sequence>
<dbReference type="Pfam" id="PF00501">
    <property type="entry name" value="AMP-binding"/>
    <property type="match status" value="1"/>
</dbReference>
<proteinExistence type="predicted"/>
<gene>
    <name evidence="2" type="ORF">BC739_005009</name>
</gene>
<dbReference type="PANTHER" id="PTHR43767">
    <property type="entry name" value="LONG-CHAIN-FATTY-ACID--COA LIGASE"/>
    <property type="match status" value="1"/>
</dbReference>